<proteinExistence type="predicted"/>
<gene>
    <name evidence="3" type="ORF">GCM10010840_14520</name>
</gene>
<accession>A0ABQ2G7F4</accession>
<evidence type="ECO:0000259" key="2">
    <source>
        <dbReference type="PROSITE" id="PS51178"/>
    </source>
</evidence>
<reference evidence="4" key="1">
    <citation type="journal article" date="2019" name="Int. J. Syst. Evol. Microbiol.">
        <title>The Global Catalogue of Microorganisms (GCM) 10K type strain sequencing project: providing services to taxonomists for standard genome sequencing and annotation.</title>
        <authorList>
            <consortium name="The Broad Institute Genomics Platform"/>
            <consortium name="The Broad Institute Genome Sequencing Center for Infectious Disease"/>
            <person name="Wu L."/>
            <person name="Ma J."/>
        </authorList>
    </citation>
    <scope>NUCLEOTIDE SEQUENCE [LARGE SCALE GENOMIC DNA]</scope>
    <source>
        <strain evidence="4">JCM 15442</strain>
    </source>
</reference>
<dbReference type="InterPro" id="IPR005543">
    <property type="entry name" value="PASTA_dom"/>
</dbReference>
<evidence type="ECO:0000256" key="1">
    <source>
        <dbReference type="SAM" id="MobiDB-lite"/>
    </source>
</evidence>
<dbReference type="Gene3D" id="3.30.10.20">
    <property type="match status" value="1"/>
</dbReference>
<evidence type="ECO:0000313" key="3">
    <source>
        <dbReference type="EMBL" id="GGL77696.1"/>
    </source>
</evidence>
<dbReference type="SMART" id="SM00740">
    <property type="entry name" value="PASTA"/>
    <property type="match status" value="1"/>
</dbReference>
<feature type="domain" description="PASTA" evidence="2">
    <location>
        <begin position="14"/>
        <end position="86"/>
    </location>
</feature>
<comment type="caution">
    <text evidence="3">The sequence shown here is derived from an EMBL/GenBank/DDBJ whole genome shotgun (WGS) entry which is preliminary data.</text>
</comment>
<protein>
    <recommendedName>
        <fullName evidence="2">PASTA domain-containing protein</fullName>
    </recommendedName>
</protein>
<dbReference type="Pfam" id="PF03793">
    <property type="entry name" value="PASTA"/>
    <property type="match status" value="1"/>
</dbReference>
<dbReference type="PROSITE" id="PS51178">
    <property type="entry name" value="PASTA"/>
    <property type="match status" value="1"/>
</dbReference>
<dbReference type="CDD" id="cd06577">
    <property type="entry name" value="PASTA_pknB"/>
    <property type="match status" value="1"/>
</dbReference>
<keyword evidence="4" id="KW-1185">Reference proteome</keyword>
<name>A0ABQ2G7F4_9DEIO</name>
<evidence type="ECO:0000313" key="4">
    <source>
        <dbReference type="Proteomes" id="UP000639973"/>
    </source>
</evidence>
<dbReference type="EMBL" id="BMOL01000005">
    <property type="protein sequence ID" value="GGL77696.1"/>
    <property type="molecule type" value="Genomic_DNA"/>
</dbReference>
<sequence length="204" mass="22203">MQELFTGNPVQGQGPAPVPAGDILIEVPDLTGLEQAEAEQRLRERRLTPRVRWMTADGAPGTVRRQTPDAGEVAAAGTQVTLYIIKARELSDLEKIRKVLNDAKILTAENFGQVLRDDRDVQQFVSAVRDTHAELLRKIDGLATKQDVQGALQNLATRTDVQSATGALEQEEPARKRFEELKRLIQANSSGGDAPTPGTKGKSS</sequence>
<feature type="region of interest" description="Disordered" evidence="1">
    <location>
        <begin position="184"/>
        <end position="204"/>
    </location>
</feature>
<dbReference type="Proteomes" id="UP000639973">
    <property type="component" value="Unassembled WGS sequence"/>
</dbReference>
<organism evidence="3 4">
    <name type="scientific">Deinococcus aerolatus</name>
    <dbReference type="NCBI Taxonomy" id="522487"/>
    <lineage>
        <taxon>Bacteria</taxon>
        <taxon>Thermotogati</taxon>
        <taxon>Deinococcota</taxon>
        <taxon>Deinococci</taxon>
        <taxon>Deinococcales</taxon>
        <taxon>Deinococcaceae</taxon>
        <taxon>Deinococcus</taxon>
    </lineage>
</organism>